<evidence type="ECO:0000313" key="3">
    <source>
        <dbReference type="EMBL" id="RAY12947.1"/>
    </source>
</evidence>
<dbReference type="PANTHER" id="PTHR35526:SF3">
    <property type="entry name" value="ANTI-SIGMA-F FACTOR RSBW"/>
    <property type="match status" value="1"/>
</dbReference>
<protein>
    <recommendedName>
        <fullName evidence="2">Histidine kinase/HSP90-like ATPase domain-containing protein</fullName>
    </recommendedName>
</protein>
<dbReference type="Gene3D" id="3.30.565.10">
    <property type="entry name" value="Histidine kinase-like ATPase, C-terminal domain"/>
    <property type="match status" value="1"/>
</dbReference>
<dbReference type="InterPro" id="IPR036890">
    <property type="entry name" value="HATPase_C_sf"/>
</dbReference>
<dbReference type="AlphaFoldDB" id="A0A365H1J3"/>
<organism evidence="3 4">
    <name type="scientific">Actinomadura craniellae</name>
    <dbReference type="NCBI Taxonomy" id="2231787"/>
    <lineage>
        <taxon>Bacteria</taxon>
        <taxon>Bacillati</taxon>
        <taxon>Actinomycetota</taxon>
        <taxon>Actinomycetes</taxon>
        <taxon>Streptosporangiales</taxon>
        <taxon>Thermomonosporaceae</taxon>
        <taxon>Actinomadura</taxon>
    </lineage>
</organism>
<accession>A0A365H1J3</accession>
<reference evidence="3 4" key="1">
    <citation type="submission" date="2018-06" db="EMBL/GenBank/DDBJ databases">
        <title>Actinomadura craniellae sp. nov. isolated from marine sponge Craniella sp.</title>
        <authorList>
            <person name="Li L."/>
            <person name="Xu Q.H."/>
            <person name="Lin H.W."/>
            <person name="Lu Y.H."/>
        </authorList>
    </citation>
    <scope>NUCLEOTIDE SEQUENCE [LARGE SCALE GENOMIC DNA]</scope>
    <source>
        <strain evidence="3 4">LHW63021</strain>
    </source>
</reference>
<gene>
    <name evidence="3" type="ORF">DPM19_23355</name>
</gene>
<keyword evidence="1" id="KW-0808">Transferase</keyword>
<dbReference type="CDD" id="cd16936">
    <property type="entry name" value="HATPase_RsbW-like"/>
    <property type="match status" value="1"/>
</dbReference>
<dbReference type="EMBL" id="QLYX01000011">
    <property type="protein sequence ID" value="RAY12947.1"/>
    <property type="molecule type" value="Genomic_DNA"/>
</dbReference>
<comment type="caution">
    <text evidence="3">The sequence shown here is derived from an EMBL/GenBank/DDBJ whole genome shotgun (WGS) entry which is preliminary data.</text>
</comment>
<feature type="domain" description="Histidine kinase/HSP90-like ATPase" evidence="2">
    <location>
        <begin position="20"/>
        <end position="146"/>
    </location>
</feature>
<dbReference type="Pfam" id="PF13581">
    <property type="entry name" value="HATPase_c_2"/>
    <property type="match status" value="1"/>
</dbReference>
<dbReference type="SUPFAM" id="SSF55874">
    <property type="entry name" value="ATPase domain of HSP90 chaperone/DNA topoisomerase II/histidine kinase"/>
    <property type="match status" value="1"/>
</dbReference>
<keyword evidence="4" id="KW-1185">Reference proteome</keyword>
<evidence type="ECO:0000259" key="2">
    <source>
        <dbReference type="Pfam" id="PF13581"/>
    </source>
</evidence>
<dbReference type="InterPro" id="IPR003594">
    <property type="entry name" value="HATPase_dom"/>
</dbReference>
<keyword evidence="1" id="KW-0723">Serine/threonine-protein kinase</keyword>
<dbReference type="Proteomes" id="UP000251891">
    <property type="component" value="Unassembled WGS sequence"/>
</dbReference>
<name>A0A365H1J3_9ACTN</name>
<proteinExistence type="predicted"/>
<evidence type="ECO:0000313" key="4">
    <source>
        <dbReference type="Proteomes" id="UP000251891"/>
    </source>
</evidence>
<evidence type="ECO:0000256" key="1">
    <source>
        <dbReference type="ARBA" id="ARBA00022527"/>
    </source>
</evidence>
<dbReference type="GO" id="GO:0004674">
    <property type="term" value="F:protein serine/threonine kinase activity"/>
    <property type="evidence" value="ECO:0007669"/>
    <property type="project" value="UniProtKB-KW"/>
</dbReference>
<dbReference type="PANTHER" id="PTHR35526">
    <property type="entry name" value="ANTI-SIGMA-F FACTOR RSBW-RELATED"/>
    <property type="match status" value="1"/>
</dbReference>
<sequence length="149" mass="16112">MTQTPMTRPHHPYRFERSVAAVPASVGLVRDLTQVRLTRWKASHSLVEDALLVVSELSTNAVTATPGGRITVRIDRESTGVLLAVWDASPAVPVRRPTAEPSLAALDLDPARFDDNGGHGLGIITALAHQCGHTPTAPTGKWVWARLRE</sequence>
<keyword evidence="1" id="KW-0418">Kinase</keyword>
<dbReference type="InterPro" id="IPR050267">
    <property type="entry name" value="Anti-sigma-factor_SerPK"/>
</dbReference>